<dbReference type="Proteomes" id="UP000005215">
    <property type="component" value="Unassembled WGS sequence"/>
</dbReference>
<keyword evidence="4" id="KW-0805">Transcription regulation</keyword>
<dbReference type="InterPro" id="IPR011598">
    <property type="entry name" value="bHLH_dom"/>
</dbReference>
<reference evidence="13" key="1">
    <citation type="submission" date="2011-11" db="EMBL/GenBank/DDBJ databases">
        <title>The Draft Genome of Spermophilus tridecemlineatus.</title>
        <authorList>
            <consortium name="The Broad Institute Genome Assembly &amp; Analysis Group"/>
            <consortium name="Computational R&amp;D Group"/>
            <consortium name="and Sequencing Platform"/>
            <person name="Di Palma F."/>
            <person name="Alfoldi J."/>
            <person name="Johnson J."/>
            <person name="Berlin A."/>
            <person name="Gnerre S."/>
            <person name="Jaffe D."/>
            <person name="MacCallum I."/>
            <person name="Young S."/>
            <person name="Walker B.J."/>
            <person name="Lindblad-Toh K."/>
        </authorList>
    </citation>
    <scope>NUCLEOTIDE SEQUENCE [LARGE SCALE GENOMIC DNA]</scope>
</reference>
<accession>I3NH56</accession>
<evidence type="ECO:0000256" key="10">
    <source>
        <dbReference type="SAM" id="MobiDB-lite"/>
    </source>
</evidence>
<dbReference type="GO" id="GO:0000981">
    <property type="term" value="F:DNA-binding transcription factor activity, RNA polymerase II-specific"/>
    <property type="evidence" value="ECO:0007669"/>
    <property type="project" value="TreeGrafter"/>
</dbReference>
<feature type="coiled-coil region" evidence="9">
    <location>
        <begin position="311"/>
        <end position="352"/>
    </location>
</feature>
<dbReference type="Pfam" id="PF15951">
    <property type="entry name" value="MITF_TFEB_C_3_N"/>
    <property type="match status" value="1"/>
</dbReference>
<evidence type="ECO:0000256" key="7">
    <source>
        <dbReference type="ARBA" id="ARBA00023163"/>
    </source>
</evidence>
<feature type="compositionally biased region" description="Low complexity" evidence="10">
    <location>
        <begin position="41"/>
        <end position="54"/>
    </location>
</feature>
<dbReference type="EMBL" id="AGTP01073609">
    <property type="status" value="NOT_ANNOTATED_CDS"/>
    <property type="molecule type" value="Genomic_DNA"/>
</dbReference>
<dbReference type="eggNOG" id="KOG1318">
    <property type="taxonomic scope" value="Eukaryota"/>
</dbReference>
<keyword evidence="6" id="KW-0010">Activator</keyword>
<evidence type="ECO:0000313" key="12">
    <source>
        <dbReference type="Ensembl" id="ENSSTOP00000023703.2"/>
    </source>
</evidence>
<evidence type="ECO:0000256" key="4">
    <source>
        <dbReference type="ARBA" id="ARBA00023015"/>
    </source>
</evidence>
<feature type="region of interest" description="Disordered" evidence="10">
    <location>
        <begin position="448"/>
        <end position="479"/>
    </location>
</feature>
<dbReference type="AlphaFoldDB" id="I3NH56"/>
<feature type="coiled-coil region" evidence="9">
    <location>
        <begin position="60"/>
        <end position="88"/>
    </location>
</feature>
<evidence type="ECO:0000256" key="8">
    <source>
        <dbReference type="ARBA" id="ARBA00023242"/>
    </source>
</evidence>
<reference evidence="12" key="2">
    <citation type="submission" date="2025-08" db="UniProtKB">
        <authorList>
            <consortium name="Ensembl"/>
        </authorList>
    </citation>
    <scope>IDENTIFICATION</scope>
</reference>
<feature type="compositionally biased region" description="Basic and acidic residues" evidence="10">
    <location>
        <begin position="15"/>
        <end position="25"/>
    </location>
</feature>
<reference evidence="12" key="3">
    <citation type="submission" date="2025-09" db="UniProtKB">
        <authorList>
            <consortium name="Ensembl"/>
        </authorList>
    </citation>
    <scope>IDENTIFICATION</scope>
</reference>
<evidence type="ECO:0000256" key="6">
    <source>
        <dbReference type="ARBA" id="ARBA00023159"/>
    </source>
</evidence>
<dbReference type="EMBL" id="AGTP01073605">
    <property type="status" value="NOT_ANNOTATED_CDS"/>
    <property type="molecule type" value="Genomic_DNA"/>
</dbReference>
<comment type="subcellular location">
    <subcellularLocation>
        <location evidence="2">Cytoplasm</location>
    </subcellularLocation>
    <subcellularLocation>
        <location evidence="1">Nucleus</location>
    </subcellularLocation>
</comment>
<dbReference type="EMBL" id="AGTP01073602">
    <property type="status" value="NOT_ANNOTATED_CDS"/>
    <property type="molecule type" value="Genomic_DNA"/>
</dbReference>
<feature type="region of interest" description="Disordered" evidence="10">
    <location>
        <begin position="1"/>
        <end position="54"/>
    </location>
</feature>
<dbReference type="EMBL" id="AGTP01073606">
    <property type="status" value="NOT_ANNOTATED_CDS"/>
    <property type="molecule type" value="Genomic_DNA"/>
</dbReference>
<dbReference type="GO" id="GO:0046983">
    <property type="term" value="F:protein dimerization activity"/>
    <property type="evidence" value="ECO:0007669"/>
    <property type="project" value="InterPro"/>
</dbReference>
<dbReference type="GO" id="GO:0005737">
    <property type="term" value="C:cytoplasm"/>
    <property type="evidence" value="ECO:0007669"/>
    <property type="project" value="UniProtKB-SubCell"/>
</dbReference>
<evidence type="ECO:0000256" key="2">
    <source>
        <dbReference type="ARBA" id="ARBA00004496"/>
    </source>
</evidence>
<dbReference type="EMBL" id="AGTP01073604">
    <property type="status" value="NOT_ANNOTATED_CDS"/>
    <property type="molecule type" value="Genomic_DNA"/>
</dbReference>
<dbReference type="SMART" id="SM00353">
    <property type="entry name" value="HLH"/>
    <property type="match status" value="1"/>
</dbReference>
<dbReference type="Pfam" id="PF11851">
    <property type="entry name" value="DUF3371"/>
    <property type="match status" value="1"/>
</dbReference>
<keyword evidence="9" id="KW-0175">Coiled coil</keyword>
<dbReference type="PROSITE" id="PS50888">
    <property type="entry name" value="BHLH"/>
    <property type="match status" value="1"/>
</dbReference>
<dbReference type="EMBL" id="AGTP01073603">
    <property type="status" value="NOT_ANNOTATED_CDS"/>
    <property type="molecule type" value="Genomic_DNA"/>
</dbReference>
<dbReference type="SUPFAM" id="SSF47459">
    <property type="entry name" value="HLH, helix-loop-helix DNA-binding domain"/>
    <property type="match status" value="1"/>
</dbReference>
<dbReference type="EMBL" id="AGTP01073600">
    <property type="status" value="NOT_ANNOTATED_CDS"/>
    <property type="molecule type" value="Genomic_DNA"/>
</dbReference>
<keyword evidence="7" id="KW-0804">Transcription</keyword>
<feature type="compositionally biased region" description="Low complexity" evidence="10">
    <location>
        <begin position="454"/>
        <end position="472"/>
    </location>
</feature>
<dbReference type="InterPro" id="IPR036638">
    <property type="entry name" value="HLH_DNA-bd_sf"/>
</dbReference>
<organism evidence="12 13">
    <name type="scientific">Ictidomys tridecemlineatus</name>
    <name type="common">Thirteen-lined ground squirrel</name>
    <name type="synonym">Spermophilus tridecemlineatus</name>
    <dbReference type="NCBI Taxonomy" id="43179"/>
    <lineage>
        <taxon>Eukaryota</taxon>
        <taxon>Metazoa</taxon>
        <taxon>Chordata</taxon>
        <taxon>Craniata</taxon>
        <taxon>Vertebrata</taxon>
        <taxon>Euteleostomi</taxon>
        <taxon>Mammalia</taxon>
        <taxon>Eutheria</taxon>
        <taxon>Euarchontoglires</taxon>
        <taxon>Glires</taxon>
        <taxon>Rodentia</taxon>
        <taxon>Sciuromorpha</taxon>
        <taxon>Sciuridae</taxon>
        <taxon>Xerinae</taxon>
        <taxon>Marmotini</taxon>
        <taxon>Ictidomys</taxon>
    </lineage>
</organism>
<dbReference type="GO" id="GO:0030318">
    <property type="term" value="P:melanocyte differentiation"/>
    <property type="evidence" value="ECO:0007669"/>
    <property type="project" value="TreeGrafter"/>
</dbReference>
<dbReference type="Pfam" id="PF00010">
    <property type="entry name" value="HLH"/>
    <property type="match status" value="1"/>
</dbReference>
<gene>
    <name evidence="12" type="primary">MITF</name>
</gene>
<dbReference type="HOGENOM" id="CLU_031638_2_0_1"/>
<dbReference type="Gene3D" id="4.10.280.10">
    <property type="entry name" value="Helix-loop-helix DNA-binding domain"/>
    <property type="match status" value="1"/>
</dbReference>
<dbReference type="EMBL" id="AGTP01073607">
    <property type="status" value="NOT_ANNOTATED_CDS"/>
    <property type="molecule type" value="Genomic_DNA"/>
</dbReference>
<feature type="domain" description="BHLH" evidence="11">
    <location>
        <begin position="265"/>
        <end position="318"/>
    </location>
</feature>
<dbReference type="GO" id="GO:0000978">
    <property type="term" value="F:RNA polymerase II cis-regulatory region sequence-specific DNA binding"/>
    <property type="evidence" value="ECO:0007669"/>
    <property type="project" value="TreeGrafter"/>
</dbReference>
<dbReference type="FunFam" id="4.10.280.10:FF:000003">
    <property type="entry name" value="microphthalmia-associated transcription factor isoform X1"/>
    <property type="match status" value="1"/>
</dbReference>
<dbReference type="GO" id="GO:0005634">
    <property type="term" value="C:nucleus"/>
    <property type="evidence" value="ECO:0007669"/>
    <property type="project" value="UniProtKB-SubCell"/>
</dbReference>
<protein>
    <submittedName>
        <fullName evidence="12">Melanocyte inducing transcription factor</fullName>
    </submittedName>
</protein>
<dbReference type="GeneTree" id="ENSGT00940000156326"/>
<name>I3NH56_ICTTR</name>
<sequence>MQSESGIVPDFEVGEEFHEEPKTYYELKSQPLKSSSSAEHPGASKPPISSSSMTSRILLRQQLMREQMQEQERREQQQKLQAAQFLQQRVPASQTPAINVSAPTALPSATQVPMEVLKVQTHLENPTKYHIQQAQRQQVKQYLSTTLANKHANQVLSLPCPNQPGDRVMPPVPGSSAPNSPMALLTLNSNCDKEGFYKFEEQNRVESECPSMNAHPRASCMQMDDVIDDIISLESSYNEEILGLMDPTLQMANTSEARALAKERQKKDNHNLIERRRRFNINDRIKELGTLIPKSNDPDMRWNKGTILKASVDYIRKLQREQQRAKELESRQKKLEHANRHLLLRIQELEMQARAHGLSLIPSTGLCSPDLVNRIIKQEPVLENCSQDLLQHQAELACTSLDLTDGTLAFSSSLGPTAEGAQAYSVPAKMGSKLEDILMDDTLSPAGVTDPLLSSVSPGASKASSRRSSMSMEEAELAC</sequence>
<comment type="similarity">
    <text evidence="3">Belongs to the MiT/TFE family.</text>
</comment>
<evidence type="ECO:0000256" key="9">
    <source>
        <dbReference type="SAM" id="Coils"/>
    </source>
</evidence>
<evidence type="ECO:0000256" key="3">
    <source>
        <dbReference type="ARBA" id="ARBA00008289"/>
    </source>
</evidence>
<evidence type="ECO:0000256" key="1">
    <source>
        <dbReference type="ARBA" id="ARBA00004123"/>
    </source>
</evidence>
<dbReference type="PANTHER" id="PTHR45776:SF4">
    <property type="entry name" value="MICROPHTHALMIA-ASSOCIATED TRANSCRIPTION FACTOR"/>
    <property type="match status" value="1"/>
</dbReference>
<dbReference type="CDD" id="cd18926">
    <property type="entry name" value="bHLHzip_MITF"/>
    <property type="match status" value="1"/>
</dbReference>
<dbReference type="EMBL" id="AGTP01073601">
    <property type="status" value="NOT_ANNOTATED_CDS"/>
    <property type="molecule type" value="Genomic_DNA"/>
</dbReference>
<dbReference type="InterPro" id="IPR031867">
    <property type="entry name" value="MiT/TFE_N"/>
</dbReference>
<keyword evidence="8" id="KW-0539">Nucleus</keyword>
<keyword evidence="13" id="KW-1185">Reference proteome</keyword>
<evidence type="ECO:0000313" key="13">
    <source>
        <dbReference type="Proteomes" id="UP000005215"/>
    </source>
</evidence>
<dbReference type="Ensembl" id="ENSSTOT00000023980.2">
    <property type="protein sequence ID" value="ENSSTOP00000023703.2"/>
    <property type="gene ID" value="ENSSTOG00000005880.3"/>
</dbReference>
<dbReference type="EMBL" id="AGTP01073608">
    <property type="status" value="NOT_ANNOTATED_CDS"/>
    <property type="molecule type" value="Genomic_DNA"/>
</dbReference>
<dbReference type="PANTHER" id="PTHR45776">
    <property type="entry name" value="MIP04163P"/>
    <property type="match status" value="1"/>
</dbReference>
<dbReference type="InterPro" id="IPR021802">
    <property type="entry name" value="MiT/TFE_C"/>
</dbReference>
<proteinExistence type="inferred from homology"/>
<evidence type="ECO:0000259" key="11">
    <source>
        <dbReference type="PROSITE" id="PS50888"/>
    </source>
</evidence>
<keyword evidence="5" id="KW-0238">DNA-binding</keyword>
<evidence type="ECO:0000256" key="5">
    <source>
        <dbReference type="ARBA" id="ARBA00023125"/>
    </source>
</evidence>